<dbReference type="Proteomes" id="UP001199355">
    <property type="component" value="Unassembled WGS sequence"/>
</dbReference>
<keyword evidence="2" id="KW-1185">Reference proteome</keyword>
<accession>A0AAE3AYK4</accession>
<name>A0AAE3AYK4_9FIRM</name>
<evidence type="ECO:0000313" key="2">
    <source>
        <dbReference type="Proteomes" id="UP001199355"/>
    </source>
</evidence>
<comment type="caution">
    <text evidence="1">The sequence shown here is derived from an EMBL/GenBank/DDBJ whole genome shotgun (WGS) entry which is preliminary data.</text>
</comment>
<proteinExistence type="predicted"/>
<sequence>MESWKEKAAAYWNDGLRVEDISVLLEVSRQSISAYLKTLPGYAEEKARRKRESAARRREYKTEKQRQYRAVSGIMAVTAETMRREHDLAALELSREIYH</sequence>
<organism evidence="1 2">
    <name type="scientific">Gallintestinimicrobium propionicum</name>
    <dbReference type="NCBI Taxonomy" id="2981770"/>
    <lineage>
        <taxon>Bacteria</taxon>
        <taxon>Bacillati</taxon>
        <taxon>Bacillota</taxon>
        <taxon>Clostridia</taxon>
        <taxon>Lachnospirales</taxon>
        <taxon>Lachnospiraceae</taxon>
        <taxon>Gallintestinimicrobium</taxon>
    </lineage>
</organism>
<reference evidence="1 2" key="1">
    <citation type="submission" date="2021-10" db="EMBL/GenBank/DDBJ databases">
        <title>Anaerobic single-cell dispensing facilitates the cultivation of human gut bacteria.</title>
        <authorList>
            <person name="Afrizal A."/>
        </authorList>
    </citation>
    <scope>NUCLEOTIDE SEQUENCE [LARGE SCALE GENOMIC DNA]</scope>
    <source>
        <strain evidence="1 2">CLA-AA-H244</strain>
    </source>
</reference>
<protein>
    <submittedName>
        <fullName evidence="1">Uncharacterized protein</fullName>
    </submittedName>
</protein>
<gene>
    <name evidence="1" type="ORF">LKD45_10900</name>
</gene>
<evidence type="ECO:0000313" key="1">
    <source>
        <dbReference type="EMBL" id="MCC2168188.1"/>
    </source>
</evidence>
<dbReference type="AlphaFoldDB" id="A0AAE3AYK4"/>
<dbReference type="EMBL" id="JAJEQF010000029">
    <property type="protein sequence ID" value="MCC2168188.1"/>
    <property type="molecule type" value="Genomic_DNA"/>
</dbReference>
<dbReference type="RefSeq" id="WP_308728539.1">
    <property type="nucleotide sequence ID" value="NZ_JAJEQF010000029.1"/>
</dbReference>